<organism evidence="12 13">
    <name type="scientific">Lolium multiflorum</name>
    <name type="common">Italian ryegrass</name>
    <name type="synonym">Lolium perenne subsp. multiflorum</name>
    <dbReference type="NCBI Taxonomy" id="4521"/>
    <lineage>
        <taxon>Eukaryota</taxon>
        <taxon>Viridiplantae</taxon>
        <taxon>Streptophyta</taxon>
        <taxon>Embryophyta</taxon>
        <taxon>Tracheophyta</taxon>
        <taxon>Spermatophyta</taxon>
        <taxon>Magnoliopsida</taxon>
        <taxon>Liliopsida</taxon>
        <taxon>Poales</taxon>
        <taxon>Poaceae</taxon>
        <taxon>BOP clade</taxon>
        <taxon>Pooideae</taxon>
        <taxon>Poodae</taxon>
        <taxon>Poeae</taxon>
        <taxon>Poeae Chloroplast Group 2 (Poeae type)</taxon>
        <taxon>Loliodinae</taxon>
        <taxon>Loliinae</taxon>
        <taxon>Lolium</taxon>
    </lineage>
</organism>
<keyword evidence="3" id="KW-0677">Repeat</keyword>
<accession>A0AAD8TK81</accession>
<dbReference type="PANTHER" id="PTHR26374">
    <property type="entry name" value="ZINC FINGER PROTEIN ZAT5"/>
    <property type="match status" value="1"/>
</dbReference>
<evidence type="ECO:0000256" key="7">
    <source>
        <dbReference type="ARBA" id="ARBA00023163"/>
    </source>
</evidence>
<evidence type="ECO:0000313" key="13">
    <source>
        <dbReference type="Proteomes" id="UP001231189"/>
    </source>
</evidence>
<evidence type="ECO:0000259" key="11">
    <source>
        <dbReference type="PROSITE" id="PS50157"/>
    </source>
</evidence>
<dbReference type="PANTHER" id="PTHR26374:SF378">
    <property type="entry name" value="C2H2-TYPE ZINC FINGER FAMILY PROTEIN"/>
    <property type="match status" value="1"/>
</dbReference>
<sequence length="313" mass="32482">MAQSYDDQLLLGREIEDGEVVSSSGSDTETDDEDARYYLQAPRHDEGKLSAAACLRRTATAVEEEVDSAVSAATGVDVSNVSDGTTTPVQSARGNDPVVSGGSGSSGSSSVEPGQSGAAEAVAPPQQATFIPLMVPAASQQQRVLDPAASRQAPQGRGFSCRECGRWFQTHQGLGGHAAGHKNRRLAAEAAAAGIDPEAHIACRGGARSARPHACKICGAEYRSGVSLGGHMRKHYSGKPIVPRKRQRLSIPGQLALALPLQQHQPHPAVEAPVAAPPLQLQAPPAVEAPIAAPQLPPGCVRIFGVNFVKPAN</sequence>
<dbReference type="PROSITE" id="PS00028">
    <property type="entry name" value="ZINC_FINGER_C2H2_1"/>
    <property type="match status" value="2"/>
</dbReference>
<dbReference type="Pfam" id="PF13912">
    <property type="entry name" value="zf-C2H2_6"/>
    <property type="match status" value="2"/>
</dbReference>
<feature type="region of interest" description="Disordered" evidence="10">
    <location>
        <begin position="78"/>
        <end position="121"/>
    </location>
</feature>
<dbReference type="EMBL" id="JAUUTY010000002">
    <property type="protein sequence ID" value="KAK1683219.1"/>
    <property type="molecule type" value="Genomic_DNA"/>
</dbReference>
<keyword evidence="2" id="KW-0479">Metal-binding</keyword>
<feature type="domain" description="C2H2-type" evidence="11">
    <location>
        <begin position="213"/>
        <end position="240"/>
    </location>
</feature>
<evidence type="ECO:0000313" key="12">
    <source>
        <dbReference type="EMBL" id="KAK1683219.1"/>
    </source>
</evidence>
<evidence type="ECO:0000256" key="6">
    <source>
        <dbReference type="ARBA" id="ARBA00023015"/>
    </source>
</evidence>
<keyword evidence="4 9" id="KW-0863">Zinc-finger</keyword>
<evidence type="ECO:0000256" key="8">
    <source>
        <dbReference type="ARBA" id="ARBA00023242"/>
    </source>
</evidence>
<evidence type="ECO:0000256" key="5">
    <source>
        <dbReference type="ARBA" id="ARBA00022833"/>
    </source>
</evidence>
<evidence type="ECO:0000256" key="4">
    <source>
        <dbReference type="ARBA" id="ARBA00022771"/>
    </source>
</evidence>
<dbReference type="PROSITE" id="PS50157">
    <property type="entry name" value="ZINC_FINGER_C2H2_2"/>
    <property type="match status" value="2"/>
</dbReference>
<feature type="compositionally biased region" description="Polar residues" evidence="10">
    <location>
        <begin position="78"/>
        <end position="93"/>
    </location>
</feature>
<dbReference type="GO" id="GO:0008270">
    <property type="term" value="F:zinc ion binding"/>
    <property type="evidence" value="ECO:0007669"/>
    <property type="project" value="UniProtKB-KW"/>
</dbReference>
<feature type="domain" description="C2H2-type" evidence="11">
    <location>
        <begin position="159"/>
        <end position="186"/>
    </location>
</feature>
<dbReference type="Proteomes" id="UP001231189">
    <property type="component" value="Unassembled WGS sequence"/>
</dbReference>
<protein>
    <recommendedName>
        <fullName evidence="11">C2H2-type domain-containing protein</fullName>
    </recommendedName>
</protein>
<keyword evidence="7" id="KW-0804">Transcription</keyword>
<keyword evidence="5" id="KW-0862">Zinc</keyword>
<dbReference type="AlphaFoldDB" id="A0AAD8TK81"/>
<evidence type="ECO:0000256" key="1">
    <source>
        <dbReference type="ARBA" id="ARBA00004123"/>
    </source>
</evidence>
<keyword evidence="13" id="KW-1185">Reference proteome</keyword>
<gene>
    <name evidence="12" type="ORF">QYE76_044067</name>
</gene>
<name>A0AAD8TK81_LOLMU</name>
<dbReference type="Gene3D" id="3.30.160.60">
    <property type="entry name" value="Classic Zinc Finger"/>
    <property type="match status" value="1"/>
</dbReference>
<proteinExistence type="predicted"/>
<dbReference type="SUPFAM" id="SSF57667">
    <property type="entry name" value="beta-beta-alpha zinc fingers"/>
    <property type="match status" value="1"/>
</dbReference>
<evidence type="ECO:0000256" key="2">
    <source>
        <dbReference type="ARBA" id="ARBA00022723"/>
    </source>
</evidence>
<evidence type="ECO:0000256" key="10">
    <source>
        <dbReference type="SAM" id="MobiDB-lite"/>
    </source>
</evidence>
<dbReference type="InterPro" id="IPR036236">
    <property type="entry name" value="Znf_C2H2_sf"/>
</dbReference>
<keyword evidence="8" id="KW-0539">Nucleus</keyword>
<dbReference type="SMART" id="SM00355">
    <property type="entry name" value="ZnF_C2H2"/>
    <property type="match status" value="2"/>
</dbReference>
<evidence type="ECO:0000256" key="3">
    <source>
        <dbReference type="ARBA" id="ARBA00022737"/>
    </source>
</evidence>
<evidence type="ECO:0000256" key="9">
    <source>
        <dbReference type="PROSITE-ProRule" id="PRU00042"/>
    </source>
</evidence>
<comment type="caution">
    <text evidence="12">The sequence shown here is derived from an EMBL/GenBank/DDBJ whole genome shotgun (WGS) entry which is preliminary data.</text>
</comment>
<comment type="subcellular location">
    <subcellularLocation>
        <location evidence="1">Nucleus</location>
    </subcellularLocation>
</comment>
<keyword evidence="6" id="KW-0805">Transcription regulation</keyword>
<reference evidence="12" key="1">
    <citation type="submission" date="2023-07" db="EMBL/GenBank/DDBJ databases">
        <title>A chromosome-level genome assembly of Lolium multiflorum.</title>
        <authorList>
            <person name="Chen Y."/>
            <person name="Copetti D."/>
            <person name="Kolliker R."/>
            <person name="Studer B."/>
        </authorList>
    </citation>
    <scope>NUCLEOTIDE SEQUENCE</scope>
    <source>
        <strain evidence="12">02402/16</strain>
        <tissue evidence="12">Leaf</tissue>
    </source>
</reference>
<feature type="region of interest" description="Disordered" evidence="10">
    <location>
        <begin position="1"/>
        <end position="43"/>
    </location>
</feature>
<dbReference type="GO" id="GO:0005634">
    <property type="term" value="C:nucleus"/>
    <property type="evidence" value="ECO:0007669"/>
    <property type="project" value="UniProtKB-SubCell"/>
</dbReference>
<dbReference type="InterPro" id="IPR013087">
    <property type="entry name" value="Znf_C2H2_type"/>
</dbReference>